<keyword evidence="2" id="KW-1185">Reference proteome</keyword>
<comment type="caution">
    <text evidence="1">The sequence shown here is derived from an EMBL/GenBank/DDBJ whole genome shotgun (WGS) entry which is preliminary data.</text>
</comment>
<dbReference type="EMBL" id="BLAH01000076">
    <property type="protein sequence ID" value="GES36983.1"/>
    <property type="molecule type" value="Genomic_DNA"/>
</dbReference>
<organism evidence="1 2">
    <name type="scientific">Rhodococcus aetherivorans</name>
    <dbReference type="NCBI Taxonomy" id="191292"/>
    <lineage>
        <taxon>Bacteria</taxon>
        <taxon>Bacillati</taxon>
        <taxon>Actinomycetota</taxon>
        <taxon>Actinomycetes</taxon>
        <taxon>Mycobacteriales</taxon>
        <taxon>Nocardiaceae</taxon>
        <taxon>Rhodococcus</taxon>
    </lineage>
</organism>
<reference evidence="1 2" key="1">
    <citation type="journal article" date="2018" name="Biodegradation">
        <title>1,4-Dioxane degradation characteristics of Rhodococcus aetherivorans JCM 14343.</title>
        <authorList>
            <person name="Inoue D."/>
            <person name="Tsunoda T."/>
            <person name="Yamamoto N."/>
            <person name="Ike M."/>
            <person name="Sei K."/>
        </authorList>
    </citation>
    <scope>NUCLEOTIDE SEQUENCE [LARGE SCALE GENOMIC DNA]</scope>
    <source>
        <strain evidence="1 2">JCM 14343</strain>
    </source>
</reference>
<dbReference type="Proteomes" id="UP000325466">
    <property type="component" value="Unassembled WGS sequence"/>
</dbReference>
<evidence type="ECO:0000313" key="2">
    <source>
        <dbReference type="Proteomes" id="UP000325466"/>
    </source>
</evidence>
<name>A0ABQ0YKF5_9NOCA</name>
<accession>A0ABQ0YKF5</accession>
<protein>
    <submittedName>
        <fullName evidence="1">Uncharacterized protein</fullName>
    </submittedName>
</protein>
<gene>
    <name evidence="1" type="ORF">RAJCM14343_2237</name>
</gene>
<proteinExistence type="predicted"/>
<sequence>MSAEHHRRMAAVLDDFTAAAAPVFERMARLGHIRICATTWIPAKWPS</sequence>
<evidence type="ECO:0000313" key="1">
    <source>
        <dbReference type="EMBL" id="GES36983.1"/>
    </source>
</evidence>